<comment type="similarity">
    <text evidence="1 4">Belongs to the bacterial solute-binding protein 3 family.</text>
</comment>
<evidence type="ECO:0000256" key="4">
    <source>
        <dbReference type="RuleBase" id="RU003744"/>
    </source>
</evidence>
<gene>
    <name evidence="8" type="ORF">ACFP1Z_08840</name>
</gene>
<reference evidence="9" key="1">
    <citation type="journal article" date="2019" name="Int. J. Syst. Evol. Microbiol.">
        <title>The Global Catalogue of Microorganisms (GCM) 10K type strain sequencing project: providing services to taxonomists for standard genome sequencing and annotation.</title>
        <authorList>
            <consortium name="The Broad Institute Genomics Platform"/>
            <consortium name="The Broad Institute Genome Sequencing Center for Infectious Disease"/>
            <person name="Wu L."/>
            <person name="Ma J."/>
        </authorList>
    </citation>
    <scope>NUCLEOTIDE SEQUENCE [LARGE SCALE GENOMIC DNA]</scope>
    <source>
        <strain evidence="9">CGMCC 4.7304</strain>
    </source>
</reference>
<dbReference type="Pfam" id="PF00497">
    <property type="entry name" value="SBP_bac_3"/>
    <property type="match status" value="1"/>
</dbReference>
<keyword evidence="2" id="KW-0813">Transport</keyword>
<evidence type="ECO:0000256" key="1">
    <source>
        <dbReference type="ARBA" id="ARBA00010333"/>
    </source>
</evidence>
<dbReference type="RefSeq" id="WP_390315366.1">
    <property type="nucleotide sequence ID" value="NZ_JBHSPB010000004.1"/>
</dbReference>
<dbReference type="PANTHER" id="PTHR30085">
    <property type="entry name" value="AMINO ACID ABC TRANSPORTER PERMEASE"/>
    <property type="match status" value="1"/>
</dbReference>
<dbReference type="InterPro" id="IPR018313">
    <property type="entry name" value="SBP_3_CS"/>
</dbReference>
<evidence type="ECO:0000256" key="3">
    <source>
        <dbReference type="ARBA" id="ARBA00022729"/>
    </source>
</evidence>
<dbReference type="SUPFAM" id="SSF53850">
    <property type="entry name" value="Periplasmic binding protein-like II"/>
    <property type="match status" value="1"/>
</dbReference>
<feature type="compositionally biased region" description="Low complexity" evidence="5">
    <location>
        <begin position="40"/>
        <end position="82"/>
    </location>
</feature>
<evidence type="ECO:0000313" key="8">
    <source>
        <dbReference type="EMBL" id="MFC5720267.1"/>
    </source>
</evidence>
<dbReference type="InterPro" id="IPR051455">
    <property type="entry name" value="Bact_solute-bind_prot3"/>
</dbReference>
<dbReference type="Proteomes" id="UP001596083">
    <property type="component" value="Unassembled WGS sequence"/>
</dbReference>
<evidence type="ECO:0000313" key="9">
    <source>
        <dbReference type="Proteomes" id="UP001596083"/>
    </source>
</evidence>
<sequence length="351" mass="36630">MGVIGKGTRARAGRRRATAAVALAAGCALTATAWTLRPAPAGEGHAGRGAPAAARTAARPAAPADTDATDTAGAGRPAAARGTCRDGEADASLRPSAADGPAVQQIKKRGHLVAGIDQNSYRWGYRDPESGEPVGFDIDLVRAIAKDILGDGGKVVFLAIPTSRRIPAVQQHQVDVVVRTMTINCERAGKVAFSTAYFEAGQQLLAPKDSAVTAFDDSLRGKRICAAKGSTAETELKKNDHGASVLTVPNQLDCLVRVQLGQADAVLTDSALAAGQAAQDPSVKLFGKPFTKELYGVAMNQEDTDLVRRVNKVLEDYRGGGAAGPWMQAYRKWLAADLPGITAPPAPKYLD</sequence>
<evidence type="ECO:0000256" key="6">
    <source>
        <dbReference type="SAM" id="SignalP"/>
    </source>
</evidence>
<protein>
    <submittedName>
        <fullName evidence="8">Glutamate ABC transporter substrate-binding protein</fullName>
    </submittedName>
</protein>
<comment type="caution">
    <text evidence="8">The sequence shown here is derived from an EMBL/GenBank/DDBJ whole genome shotgun (WGS) entry which is preliminary data.</text>
</comment>
<evidence type="ECO:0000259" key="7">
    <source>
        <dbReference type="SMART" id="SM00062"/>
    </source>
</evidence>
<evidence type="ECO:0000256" key="2">
    <source>
        <dbReference type="ARBA" id="ARBA00022448"/>
    </source>
</evidence>
<dbReference type="PROSITE" id="PS51257">
    <property type="entry name" value="PROKAR_LIPOPROTEIN"/>
    <property type="match status" value="1"/>
</dbReference>
<feature type="signal peptide" evidence="6">
    <location>
        <begin position="1"/>
        <end position="33"/>
    </location>
</feature>
<dbReference type="InterPro" id="IPR001638">
    <property type="entry name" value="Solute-binding_3/MltF_N"/>
</dbReference>
<feature type="region of interest" description="Disordered" evidence="5">
    <location>
        <begin position="40"/>
        <end position="104"/>
    </location>
</feature>
<feature type="chain" id="PRO_5046164222" evidence="6">
    <location>
        <begin position="34"/>
        <end position="351"/>
    </location>
</feature>
<dbReference type="CDD" id="cd13690">
    <property type="entry name" value="PBP2_GluB"/>
    <property type="match status" value="1"/>
</dbReference>
<dbReference type="EMBL" id="JBHSPB010000004">
    <property type="protein sequence ID" value="MFC5720267.1"/>
    <property type="molecule type" value="Genomic_DNA"/>
</dbReference>
<name>A0ABW0YVP3_9ACTN</name>
<proteinExistence type="inferred from homology"/>
<dbReference type="PROSITE" id="PS01039">
    <property type="entry name" value="SBP_BACTERIAL_3"/>
    <property type="match status" value="1"/>
</dbReference>
<dbReference type="SMART" id="SM00062">
    <property type="entry name" value="PBPb"/>
    <property type="match status" value="1"/>
</dbReference>
<accession>A0ABW0YVP3</accession>
<dbReference type="Gene3D" id="3.40.190.10">
    <property type="entry name" value="Periplasmic binding protein-like II"/>
    <property type="match status" value="2"/>
</dbReference>
<dbReference type="PANTHER" id="PTHR30085:SF6">
    <property type="entry name" value="ABC TRANSPORTER GLUTAMINE-BINDING PROTEIN GLNH"/>
    <property type="match status" value="1"/>
</dbReference>
<evidence type="ECO:0000256" key="5">
    <source>
        <dbReference type="SAM" id="MobiDB-lite"/>
    </source>
</evidence>
<keyword evidence="9" id="KW-1185">Reference proteome</keyword>
<organism evidence="8 9">
    <name type="scientific">Streptomyces gamaensis</name>
    <dbReference type="NCBI Taxonomy" id="1763542"/>
    <lineage>
        <taxon>Bacteria</taxon>
        <taxon>Bacillati</taxon>
        <taxon>Actinomycetota</taxon>
        <taxon>Actinomycetes</taxon>
        <taxon>Kitasatosporales</taxon>
        <taxon>Streptomycetaceae</taxon>
        <taxon>Streptomyces</taxon>
    </lineage>
</organism>
<feature type="domain" description="Solute-binding protein family 3/N-terminal" evidence="7">
    <location>
        <begin position="111"/>
        <end position="337"/>
    </location>
</feature>
<keyword evidence="3 6" id="KW-0732">Signal</keyword>